<feature type="coiled-coil region" evidence="1">
    <location>
        <begin position="374"/>
        <end position="452"/>
    </location>
</feature>
<accession>A0A1M6JNL3</accession>
<feature type="coiled-coil region" evidence="1">
    <location>
        <begin position="911"/>
        <end position="986"/>
    </location>
</feature>
<feature type="coiled-coil region" evidence="1">
    <location>
        <begin position="212"/>
        <end position="287"/>
    </location>
</feature>
<feature type="coiled-coil region" evidence="1">
    <location>
        <begin position="751"/>
        <end position="781"/>
    </location>
</feature>
<dbReference type="EMBL" id="FRAA01000001">
    <property type="protein sequence ID" value="SHJ48153.1"/>
    <property type="molecule type" value="Genomic_DNA"/>
</dbReference>
<feature type="coiled-coil region" evidence="1">
    <location>
        <begin position="631"/>
        <end position="658"/>
    </location>
</feature>
<dbReference type="STRING" id="156994.SAMN04488028_101256"/>
<name>A0A1M6JNL3_REIAG</name>
<dbReference type="Pfam" id="PF13555">
    <property type="entry name" value="AAA_29"/>
    <property type="match status" value="1"/>
</dbReference>
<feature type="coiled-coil region" evidence="1">
    <location>
        <begin position="688"/>
        <end position="715"/>
    </location>
</feature>
<evidence type="ECO:0000256" key="1">
    <source>
        <dbReference type="SAM" id="Coils"/>
    </source>
</evidence>
<dbReference type="Proteomes" id="UP000184474">
    <property type="component" value="Unassembled WGS sequence"/>
</dbReference>
<feature type="coiled-coil region" evidence="1">
    <location>
        <begin position="322"/>
        <end position="349"/>
    </location>
</feature>
<sequence length="1174" mass="132645">MKINKLRLKNLNSLKGEHEVDFASGPLSENGIFAITGPTGAGKTTLLDAICLALYNQVPRTLKVSKTLLVQSGAICTRNTTDSYAEVEYSVDEKEYRSAWSIRINKRGNLADYEMTLADVATGEFYDLKKSEVPRHNEQIIGLGFEQFLKSSLLAQGEFAKFLKASKDERGKLLENITGTTIYREIGIAAYDKQRREKDKLELLEKGVELIELLSEDQLEELKEESKAKEEERKANAQQLAQSTQSKQLFELIQRDQQSLTQKQQEKEEVQQQILAFESEEKQLLHQHRKVAVYQELMGQYESLVKDTTQMTHGLDRDAEQKRTQQKAMDQLQIDIQQLALALSTKEKERDAQKPIWEQVRRWDIEIAEEGRLLTNQSTELAELKAKLDEQTLELSQLQERKDAMTTSKADCALYLSENEGLKGLSGALSGLEKQYKQAQDLTGDCHRLRDQLLLNDQDLSKAVKELKKPDEILHYIDELTAGYQGANNIPAQVEKQRNQVKELGHRFNAYKELHQKAKHIQSDQVELEQVTAKIASDTLALENLKESVDRLSHEQEVKGLTVEELEIRHQRQQLEAKYEEDREALVEHQPCPLCGSEQHPFVTHYTHSVSKTAEELTRAKLDLETISTALIQKQTAIKSTQEKLAEAKDKQASLASAYESMMDELESLCLAVDTSVDLAALARTAFVSDAQLLLHEAEEELQGLIQQEKKQQDHMAMATVRSAALKAKQAADLYKAEVASYSEIVGSANLDKLKEATRQYEENQAKLQQIQSELQTIAKEEDLVTKSIAESNTHITKKAEVQTAQKKQLELKQKQRSEAFGTKDPEQEQAALAQAMDDTKTQLNDTKIENARLSESIQALSTSLSTREEELKDKQLRLDTTTTALSRVVQQLNLESIEQLRQCLLSPSRVEEIEEKDRTLDRKRETIQAEIVRLSQSIESQTAQLPNGYDHEAVIAMIEALNTAQEALLKRINEIEFKLADHEKNESKNQTLRAEIKTQQTVFARWKKLSELIGSADGKVFSTFAQNLTLQHLIFLANRHLSTLSDRYVLIKDANDTNKEDIYIRDQWQGDTERSVSTLSGGESFIVSLSLALGLSEMASKNVKIESLFIDEGFGTLDQNTLETVLTVLEQLQYKSACSIGVISHVEQLKERITTQIVLDLNAAGHSTISVVG</sequence>
<dbReference type="AlphaFoldDB" id="A0A1M6JNL3"/>
<dbReference type="GO" id="GO:0006302">
    <property type="term" value="P:double-strand break repair"/>
    <property type="evidence" value="ECO:0007669"/>
    <property type="project" value="InterPro"/>
</dbReference>
<keyword evidence="3" id="KW-1185">Reference proteome</keyword>
<keyword evidence="1" id="KW-0175">Coiled coil</keyword>
<dbReference type="RefSeq" id="WP_073118709.1">
    <property type="nucleotide sequence ID" value="NZ_FRAA01000001.1"/>
</dbReference>
<evidence type="ECO:0000313" key="3">
    <source>
        <dbReference type="Proteomes" id="UP000184474"/>
    </source>
</evidence>
<dbReference type="Pfam" id="PF13558">
    <property type="entry name" value="SbcC_Walker_B"/>
    <property type="match status" value="1"/>
</dbReference>
<dbReference type="GO" id="GO:0016887">
    <property type="term" value="F:ATP hydrolysis activity"/>
    <property type="evidence" value="ECO:0007669"/>
    <property type="project" value="InterPro"/>
</dbReference>
<organism evidence="2 3">
    <name type="scientific">Reichenbachiella agariperforans</name>
    <dbReference type="NCBI Taxonomy" id="156994"/>
    <lineage>
        <taxon>Bacteria</taxon>
        <taxon>Pseudomonadati</taxon>
        <taxon>Bacteroidota</taxon>
        <taxon>Cytophagia</taxon>
        <taxon>Cytophagales</taxon>
        <taxon>Reichenbachiellaceae</taxon>
        <taxon>Reichenbachiella</taxon>
    </lineage>
</organism>
<dbReference type="Gene3D" id="3.40.50.300">
    <property type="entry name" value="P-loop containing nucleotide triphosphate hydrolases"/>
    <property type="match status" value="2"/>
</dbReference>
<proteinExistence type="predicted"/>
<keyword evidence="2" id="KW-0269">Exonuclease</keyword>
<dbReference type="PANTHER" id="PTHR32114">
    <property type="entry name" value="ABC TRANSPORTER ABCH.3"/>
    <property type="match status" value="1"/>
</dbReference>
<dbReference type="InterPro" id="IPR027417">
    <property type="entry name" value="P-loop_NTPase"/>
</dbReference>
<feature type="coiled-coil region" evidence="1">
    <location>
        <begin position="528"/>
        <end position="583"/>
    </location>
</feature>
<gene>
    <name evidence="2" type="ORF">SAMN04488028_101256</name>
</gene>
<dbReference type="GO" id="GO:0004527">
    <property type="term" value="F:exonuclease activity"/>
    <property type="evidence" value="ECO:0007669"/>
    <property type="project" value="UniProtKB-KW"/>
</dbReference>
<dbReference type="PANTHER" id="PTHR32114:SF2">
    <property type="entry name" value="ABC TRANSPORTER ABCH.3"/>
    <property type="match status" value="1"/>
</dbReference>
<protein>
    <submittedName>
        <fullName evidence="2">Exonuclease SbcC</fullName>
    </submittedName>
</protein>
<keyword evidence="2" id="KW-0540">Nuclease</keyword>
<dbReference type="SUPFAM" id="SSF52540">
    <property type="entry name" value="P-loop containing nucleoside triphosphate hydrolases"/>
    <property type="match status" value="1"/>
</dbReference>
<reference evidence="3" key="1">
    <citation type="submission" date="2016-11" db="EMBL/GenBank/DDBJ databases">
        <authorList>
            <person name="Varghese N."/>
            <person name="Submissions S."/>
        </authorList>
    </citation>
    <scope>NUCLEOTIDE SEQUENCE [LARGE SCALE GENOMIC DNA]</scope>
    <source>
        <strain evidence="3">DSM 26134</strain>
    </source>
</reference>
<keyword evidence="2" id="KW-0378">Hydrolase</keyword>
<evidence type="ECO:0000313" key="2">
    <source>
        <dbReference type="EMBL" id="SHJ48153.1"/>
    </source>
</evidence>